<feature type="region of interest" description="Disordered" evidence="2">
    <location>
        <begin position="340"/>
        <end position="361"/>
    </location>
</feature>
<keyword evidence="1" id="KW-0863">Zinc-finger</keyword>
<dbReference type="AlphaFoldDB" id="A0A9K3CPP8"/>
<feature type="compositionally biased region" description="Acidic residues" evidence="2">
    <location>
        <begin position="1147"/>
        <end position="1173"/>
    </location>
</feature>
<dbReference type="Gene3D" id="3.30.40.10">
    <property type="entry name" value="Zinc/RING finger domain, C3HC4 (zinc finger)"/>
    <property type="match status" value="1"/>
</dbReference>
<feature type="region of interest" description="Disordered" evidence="2">
    <location>
        <begin position="647"/>
        <end position="669"/>
    </location>
</feature>
<feature type="domain" description="RING-type" evidence="3">
    <location>
        <begin position="1051"/>
        <end position="1089"/>
    </location>
</feature>
<feature type="compositionally biased region" description="Basic and acidic residues" evidence="2">
    <location>
        <begin position="1037"/>
        <end position="1047"/>
    </location>
</feature>
<evidence type="ECO:0000256" key="1">
    <source>
        <dbReference type="PROSITE-ProRule" id="PRU00175"/>
    </source>
</evidence>
<dbReference type="Pfam" id="PF13920">
    <property type="entry name" value="zf-C3HC4_3"/>
    <property type="match status" value="1"/>
</dbReference>
<name>A0A9K3CPP8_9EUKA</name>
<keyword evidence="1" id="KW-0862">Zinc</keyword>
<dbReference type="PROSITE" id="PS50089">
    <property type="entry name" value="ZF_RING_2"/>
    <property type="match status" value="1"/>
</dbReference>
<protein>
    <recommendedName>
        <fullName evidence="3">RING-type domain-containing protein</fullName>
    </recommendedName>
</protein>
<keyword evidence="1" id="KW-0479">Metal-binding</keyword>
<feature type="compositionally biased region" description="Basic and acidic residues" evidence="2">
    <location>
        <begin position="884"/>
        <end position="912"/>
    </location>
</feature>
<feature type="region of interest" description="Disordered" evidence="2">
    <location>
        <begin position="876"/>
        <end position="929"/>
    </location>
</feature>
<proteinExistence type="predicted"/>
<reference evidence="4 5" key="1">
    <citation type="journal article" date="2018" name="PLoS ONE">
        <title>The draft genome of Kipferlia bialata reveals reductive genome evolution in fornicate parasites.</title>
        <authorList>
            <person name="Tanifuji G."/>
            <person name="Takabayashi S."/>
            <person name="Kume K."/>
            <person name="Takagi M."/>
            <person name="Nakayama T."/>
            <person name="Kamikawa R."/>
            <person name="Inagaki Y."/>
            <person name="Hashimoto T."/>
        </authorList>
    </citation>
    <scope>NUCLEOTIDE SEQUENCE [LARGE SCALE GENOMIC DNA]</scope>
    <source>
        <strain evidence="4">NY0173</strain>
    </source>
</reference>
<evidence type="ECO:0000313" key="4">
    <source>
        <dbReference type="EMBL" id="GIQ81054.1"/>
    </source>
</evidence>
<organism evidence="4 5">
    <name type="scientific">Kipferlia bialata</name>
    <dbReference type="NCBI Taxonomy" id="797122"/>
    <lineage>
        <taxon>Eukaryota</taxon>
        <taxon>Metamonada</taxon>
        <taxon>Carpediemonas-like organisms</taxon>
        <taxon>Kipferlia</taxon>
    </lineage>
</organism>
<dbReference type="OrthoDB" id="66726at2759"/>
<keyword evidence="5" id="KW-1185">Reference proteome</keyword>
<dbReference type="SUPFAM" id="SSF57850">
    <property type="entry name" value="RING/U-box"/>
    <property type="match status" value="1"/>
</dbReference>
<evidence type="ECO:0000256" key="2">
    <source>
        <dbReference type="SAM" id="MobiDB-lite"/>
    </source>
</evidence>
<comment type="caution">
    <text evidence="4">The sequence shown here is derived from an EMBL/GenBank/DDBJ whole genome shotgun (WGS) entry which is preliminary data.</text>
</comment>
<dbReference type="EMBL" id="BDIP01000296">
    <property type="protein sequence ID" value="GIQ81054.1"/>
    <property type="molecule type" value="Genomic_DNA"/>
</dbReference>
<feature type="region of interest" description="Disordered" evidence="2">
    <location>
        <begin position="1006"/>
        <end position="1047"/>
    </location>
</feature>
<evidence type="ECO:0000313" key="5">
    <source>
        <dbReference type="Proteomes" id="UP000265618"/>
    </source>
</evidence>
<dbReference type="InterPro" id="IPR001841">
    <property type="entry name" value="Znf_RING"/>
</dbReference>
<sequence>MDNMLNMIQRGRQLYAANGTGQEPAEVEVPAHIEGHTLIYRLEGDDPALRYMDHGLSVQMSLEALSNVSIQLLDIPRMECVTLMLPVRRRATTTGGRPQPDVRDSVTIGRQGVTWVHAEGRREDLHLGRSTVDRGSLIRFRIRERQTQTETAGERETERERVLDVILDSGTLCSIPIPVRHPPLFPRMSPPPSDRVSLSVSTHSFVSMLPLPIDRVQRLLQAVPILHDGEETAEAVEVSETEGRERETGKDGGSGSPPDPDAFRAVSITPEVAVAVAVVMCNSRSYTVSLRPVLDTIMSRVDEIMGVLFPLLGPPDMPRSLSMLSLSQMFLMSPMPPYVWSEEEEEEEGEGEGEGESDMDDADRAEMAEAVVDMRATLAEMFGLSPADMATVGMPTTVRPDAHMALRPPGEEAVGVSQEDRESVVEREEAESLAEESEGEVEMEGEREGETETETMDVDIAESATLSPLLSPPTPSPYASLTPIETAFALNTYQDLMHYHSSQVHMGAVLFGLADTSTLVSLTHSLNIALVGRHTHRRRGYPVQSGVMAQVARSLSYIAMNGTYRERHMFDQGSAETESTRVDRERQREREREADTDDGPKRDLTPHVPLDSVLDSQRERAAASATVSLLIRSIVYGEAQSRAAPTIPQAYGARGEDADADAESDRERESDIDRYLQAYDDVYVCEFGPIDQLVHSLYVSEVEDTAFAEWPQFSDVYYYALMAFPTSEYLARITISLLSHVLDGTAELTFTPVPEHFAHKMGQHCHAQREFILQGLLRPLSPSEDRDRSEYRLVRSLLLSSFGYTSQSLVLMAVISGLDLPVRVHTPEFQGLLTLPLAWSEAGQPYVNMVMRQLRPADTPAAPFCAICTDGDIDTVDTEGDVDMSPRGEGDEERERERDMPIDQEPLAKRQADSPQGEGEVNDSLYGSRQVNGRTMWTVDASLADTPTGRETRRHIDQESQRGLAWYSLCTLDTISDSALEVVTSVLPRPVASILERERVTYLLESEREKERKRRERRERLGVPRPTTQAEYVPTPSEREGEREPKDEDLCPVCLDHESDTVFMPCGHRGCLCCCRKHLNRQRQCFYCRSEVCGLKVALPPTPHTAMGRKGRGEGDSAMTDTPVSVEGDVPETEYVLFGRESVGDEGGNEEEEGEREEEGDDASVEDYETGSD</sequence>
<dbReference type="GO" id="GO:0008270">
    <property type="term" value="F:zinc ion binding"/>
    <property type="evidence" value="ECO:0007669"/>
    <property type="project" value="UniProtKB-KW"/>
</dbReference>
<feature type="region of interest" description="Disordered" evidence="2">
    <location>
        <begin position="568"/>
        <end position="615"/>
    </location>
</feature>
<feature type="compositionally biased region" description="Acidic residues" evidence="2">
    <location>
        <begin position="341"/>
        <end position="361"/>
    </location>
</feature>
<feature type="compositionally biased region" description="Acidic residues" evidence="2">
    <location>
        <begin position="231"/>
        <end position="240"/>
    </location>
</feature>
<dbReference type="Proteomes" id="UP000265618">
    <property type="component" value="Unassembled WGS sequence"/>
</dbReference>
<feature type="compositionally biased region" description="Acidic residues" evidence="2">
    <location>
        <begin position="428"/>
        <end position="443"/>
    </location>
</feature>
<dbReference type="InterPro" id="IPR013083">
    <property type="entry name" value="Znf_RING/FYVE/PHD"/>
</dbReference>
<feature type="region of interest" description="Disordered" evidence="2">
    <location>
        <begin position="231"/>
        <end position="263"/>
    </location>
</feature>
<feature type="region of interest" description="Disordered" evidence="2">
    <location>
        <begin position="400"/>
        <end position="453"/>
    </location>
</feature>
<gene>
    <name evidence="4" type="ORF">KIPB_001951</name>
</gene>
<feature type="compositionally biased region" description="Basic and acidic residues" evidence="2">
    <location>
        <begin position="241"/>
        <end position="250"/>
    </location>
</feature>
<evidence type="ECO:0000259" key="3">
    <source>
        <dbReference type="PROSITE" id="PS50089"/>
    </source>
</evidence>
<feature type="region of interest" description="Disordered" evidence="2">
    <location>
        <begin position="1103"/>
        <end position="1173"/>
    </location>
</feature>
<feature type="compositionally biased region" description="Basic and acidic residues" evidence="2">
    <location>
        <begin position="578"/>
        <end position="605"/>
    </location>
</feature>
<feature type="compositionally biased region" description="Basic and acidic residues" evidence="2">
    <location>
        <begin position="418"/>
        <end position="427"/>
    </location>
</feature>
<accession>A0A9K3CPP8</accession>